<dbReference type="InterPro" id="IPR001223">
    <property type="entry name" value="Glyco_hydro18_cat"/>
</dbReference>
<dbReference type="PANTHER" id="PTHR45708">
    <property type="entry name" value="ENDOCHITINASE"/>
    <property type="match status" value="1"/>
</dbReference>
<evidence type="ECO:0000256" key="2">
    <source>
        <dbReference type="ARBA" id="ARBA00012729"/>
    </source>
</evidence>
<dbReference type="InterPro" id="IPR050542">
    <property type="entry name" value="Glycosyl_Hydrlase18_Chitinase"/>
</dbReference>
<dbReference type="PROSITE" id="PS51910">
    <property type="entry name" value="GH18_2"/>
    <property type="match status" value="1"/>
</dbReference>
<dbReference type="CDD" id="cd02877">
    <property type="entry name" value="GH18_hevamine_XipI_class_III"/>
    <property type="match status" value="1"/>
</dbReference>
<dbReference type="Gene3D" id="3.20.20.80">
    <property type="entry name" value="Glycosidases"/>
    <property type="match status" value="1"/>
</dbReference>
<dbReference type="EMBL" id="QLNQ01000017">
    <property type="protein sequence ID" value="RCK66111.1"/>
    <property type="molecule type" value="Genomic_DNA"/>
</dbReference>
<dbReference type="GO" id="GO:0008061">
    <property type="term" value="F:chitin binding"/>
    <property type="evidence" value="ECO:0007669"/>
    <property type="project" value="UniProtKB-KW"/>
</dbReference>
<feature type="signal peptide" evidence="11">
    <location>
        <begin position="1"/>
        <end position="17"/>
    </location>
</feature>
<evidence type="ECO:0000256" key="11">
    <source>
        <dbReference type="SAM" id="SignalP"/>
    </source>
</evidence>
<evidence type="ECO:0000256" key="7">
    <source>
        <dbReference type="ARBA" id="ARBA00023295"/>
    </source>
</evidence>
<protein>
    <recommendedName>
        <fullName evidence="2">chitinase</fullName>
        <ecNumber evidence="2">3.2.1.14</ecNumber>
    </recommendedName>
</protein>
<dbReference type="AlphaFoldDB" id="A0A367YM65"/>
<comment type="similarity">
    <text evidence="10">Belongs to the glycosyl hydrolase 18 family.</text>
</comment>
<name>A0A367YM65_9ASCO</name>
<evidence type="ECO:0000256" key="10">
    <source>
        <dbReference type="RuleBase" id="RU004453"/>
    </source>
</evidence>
<comment type="caution">
    <text evidence="13">The sequence shown here is derived from an EMBL/GenBank/DDBJ whole genome shotgun (WGS) entry which is preliminary data.</text>
</comment>
<dbReference type="InterPro" id="IPR017853">
    <property type="entry name" value="GH"/>
</dbReference>
<sequence length="482" mass="50672">MILSFLHILSLIALATASNIAVYWGQNADSNQQSLGTYCSSTSASIIILSFLDGFPNLLLNFANQCSTSFSSGLLHCPQIGSDIKSCQLQGKIILLSLGGATGDYGFSSDSEATSFATDLWNRFGGGSSDERPFDDAIVDGFDFDIENKQQTGYVALANQLRSYFSTASKTYYLSAAPQCPYPDESVGDLMSQVDLDFAFIQFYNNYCSLDKQFNWDTWSQYASGKNIKLYLGLPGSSSSAGSGFVGISTVQSALASISSDSHFGGISLWDVSSAENSGFLDQVVAALSGSSSIASSSSGGSTSDYYPTSSSNYYTTNAPNTPSTSVYTPYTHSTQVTAISPSATSTHGGFLGWLGGLFGGGSSTSQATPTPTQPAVITLAATTPAATTPAANTAAPSQTTTSNFNWFGLFGSTTTSTTLATIYSTVAADQVVYVTLTTTVYHQSSPSLLAKRDTVVEGKATGLNVQWSLLFFIPILVLICS</sequence>
<evidence type="ECO:0000313" key="13">
    <source>
        <dbReference type="EMBL" id="RCK66111.1"/>
    </source>
</evidence>
<dbReference type="GO" id="GO:0006032">
    <property type="term" value="P:chitin catabolic process"/>
    <property type="evidence" value="ECO:0007669"/>
    <property type="project" value="UniProtKB-KW"/>
</dbReference>
<dbReference type="PROSITE" id="PS01095">
    <property type="entry name" value="GH18_1"/>
    <property type="match status" value="1"/>
</dbReference>
<evidence type="ECO:0000256" key="4">
    <source>
        <dbReference type="ARBA" id="ARBA00022801"/>
    </source>
</evidence>
<dbReference type="Proteomes" id="UP000253472">
    <property type="component" value="Unassembled WGS sequence"/>
</dbReference>
<keyword evidence="8" id="KW-0624">Polysaccharide degradation</keyword>
<dbReference type="GO" id="GO:0008843">
    <property type="term" value="F:endochitinase activity"/>
    <property type="evidence" value="ECO:0007669"/>
    <property type="project" value="UniProtKB-EC"/>
</dbReference>
<dbReference type="EC" id="3.2.1.14" evidence="2"/>
<evidence type="ECO:0000256" key="5">
    <source>
        <dbReference type="ARBA" id="ARBA00023024"/>
    </source>
</evidence>
<keyword evidence="7 9" id="KW-0326">Glycosidase</keyword>
<keyword evidence="6" id="KW-0119">Carbohydrate metabolism</keyword>
<keyword evidence="14" id="KW-1185">Reference proteome</keyword>
<dbReference type="SUPFAM" id="SSF51445">
    <property type="entry name" value="(Trans)glycosidases"/>
    <property type="match status" value="1"/>
</dbReference>
<gene>
    <name evidence="13" type="primary">CHT1_0</name>
    <name evidence="13" type="ORF">Cantr_01836</name>
</gene>
<feature type="chain" id="PRO_5016586902" description="chitinase" evidence="11">
    <location>
        <begin position="18"/>
        <end position="482"/>
    </location>
</feature>
<dbReference type="InterPro" id="IPR001579">
    <property type="entry name" value="Glyco_hydro_18_chit_AS"/>
</dbReference>
<dbReference type="OrthoDB" id="6020543at2759"/>
<accession>A0A367YM65</accession>
<comment type="catalytic activity">
    <reaction evidence="1">
        <text>Random endo-hydrolysis of N-acetyl-beta-D-glucosaminide (1-&gt;4)-beta-linkages in chitin and chitodextrins.</text>
        <dbReference type="EC" id="3.2.1.14"/>
    </reaction>
</comment>
<reference evidence="13 14" key="1">
    <citation type="submission" date="2018-06" db="EMBL/GenBank/DDBJ databases">
        <title>Whole genome sequencing of Candida tropicalis (genome annotated by CSBL at Korea University).</title>
        <authorList>
            <person name="Ahn J."/>
        </authorList>
    </citation>
    <scope>NUCLEOTIDE SEQUENCE [LARGE SCALE GENOMIC DNA]</scope>
    <source>
        <strain evidence="13 14">ATCC 20962</strain>
    </source>
</reference>
<organism evidence="13 14">
    <name type="scientific">Candida viswanathii</name>
    <dbReference type="NCBI Taxonomy" id="5486"/>
    <lineage>
        <taxon>Eukaryota</taxon>
        <taxon>Fungi</taxon>
        <taxon>Dikarya</taxon>
        <taxon>Ascomycota</taxon>
        <taxon>Saccharomycotina</taxon>
        <taxon>Pichiomycetes</taxon>
        <taxon>Debaryomycetaceae</taxon>
        <taxon>Candida/Lodderomyces clade</taxon>
        <taxon>Candida</taxon>
    </lineage>
</organism>
<feature type="domain" description="GH18" evidence="12">
    <location>
        <begin position="18"/>
        <end position="291"/>
    </location>
</feature>
<proteinExistence type="inferred from homology"/>
<keyword evidence="4 9" id="KW-0378">Hydrolase</keyword>
<dbReference type="STRING" id="5486.A0A367YM65"/>
<dbReference type="GO" id="GO:0005576">
    <property type="term" value="C:extracellular region"/>
    <property type="evidence" value="ECO:0007669"/>
    <property type="project" value="TreeGrafter"/>
</dbReference>
<dbReference type="InterPro" id="IPR045321">
    <property type="entry name" value="Cts1-like"/>
</dbReference>
<keyword evidence="3" id="KW-0147">Chitin-binding</keyword>
<dbReference type="PANTHER" id="PTHR45708:SF49">
    <property type="entry name" value="ENDOCHITINASE"/>
    <property type="match status" value="1"/>
</dbReference>
<evidence type="ECO:0000256" key="6">
    <source>
        <dbReference type="ARBA" id="ARBA00023277"/>
    </source>
</evidence>
<evidence type="ECO:0000256" key="3">
    <source>
        <dbReference type="ARBA" id="ARBA00022669"/>
    </source>
</evidence>
<evidence type="ECO:0000256" key="8">
    <source>
        <dbReference type="ARBA" id="ARBA00023326"/>
    </source>
</evidence>
<evidence type="ECO:0000313" key="14">
    <source>
        <dbReference type="Proteomes" id="UP000253472"/>
    </source>
</evidence>
<keyword evidence="11" id="KW-0732">Signal</keyword>
<dbReference type="GO" id="GO:0000272">
    <property type="term" value="P:polysaccharide catabolic process"/>
    <property type="evidence" value="ECO:0007669"/>
    <property type="project" value="UniProtKB-KW"/>
</dbReference>
<evidence type="ECO:0000256" key="1">
    <source>
        <dbReference type="ARBA" id="ARBA00000822"/>
    </source>
</evidence>
<keyword evidence="5" id="KW-0146">Chitin degradation</keyword>
<evidence type="ECO:0000259" key="12">
    <source>
        <dbReference type="PROSITE" id="PS51910"/>
    </source>
</evidence>
<evidence type="ECO:0000256" key="9">
    <source>
        <dbReference type="RuleBase" id="RU000489"/>
    </source>
</evidence>
<dbReference type="Pfam" id="PF00704">
    <property type="entry name" value="Glyco_hydro_18"/>
    <property type="match status" value="1"/>
</dbReference>